<proteinExistence type="predicted"/>
<dbReference type="AlphaFoldDB" id="A0AA37KQI3"/>
<dbReference type="EMBL" id="BQOL01000002">
    <property type="protein sequence ID" value="GKI19925.1"/>
    <property type="molecule type" value="Genomic_DNA"/>
</dbReference>
<gene>
    <name evidence="2" type="ORF">CE91St16_28330</name>
</gene>
<dbReference type="InterPro" id="IPR043964">
    <property type="entry name" value="P-loop_TraG"/>
</dbReference>
<dbReference type="InterPro" id="IPR022509">
    <property type="entry name" value="Conjugation_ATPase_TraG"/>
</dbReference>
<dbReference type="Gene3D" id="1.10.8.730">
    <property type="match status" value="1"/>
</dbReference>
<protein>
    <recommendedName>
        <fullName evidence="1">TraG P-loop domain-containing protein</fullName>
    </recommendedName>
</protein>
<dbReference type="InterPro" id="IPR027417">
    <property type="entry name" value="P-loop_NTPase"/>
</dbReference>
<dbReference type="Proteomes" id="UP001055105">
    <property type="component" value="Unassembled WGS sequence"/>
</dbReference>
<evidence type="ECO:0000313" key="2">
    <source>
        <dbReference type="EMBL" id="GKI19925.1"/>
    </source>
</evidence>
<evidence type="ECO:0000313" key="3">
    <source>
        <dbReference type="Proteomes" id="UP001055105"/>
    </source>
</evidence>
<dbReference type="SUPFAM" id="SSF52540">
    <property type="entry name" value="P-loop containing nucleoside triphosphate hydrolases"/>
    <property type="match status" value="1"/>
</dbReference>
<sequence length="592" mass="68503">MLEPYDAKVSRTVLRGEGSSNAPDLLDIFLDNPAETFQQFEKRTRNLQSLSRYSRANQINKEWLDQFLNEGHSRGLTPVRCHCNVLAWSDDAEQLKRIKADVGSQLATMECKPRHNTVDVPVLFWAGIPGNESDFPAEESFYTYLEQALCFFVEETNYRDSPSPFGIKMVDRITGKPLHLDISDEPMKRGVICNRNRIVISGSGGGKSFFVNHLVRQYYEQGTHVVLVDVGNSYKGLCALINHRTGGQDGIYFTYTEDNPISFNPFFSDDNIYDVEKRESIKTLILTLWKRDNEPPRRSEEVALSNAVSLYIQQIQNRDDLRPSFDTFYEFIDKEYRGLLERKRVREKDFDIENFLNVLEPYYKGGEYDYLLNSEQNIDLLNKRFIVFELDNIKDHPILLPVTTLIIMECFISKMRRLQGVRKLIVIEECWKALTSASMSQYIKYLFKTIRKFFGEILVVTQEIDDIVSSPIVKEAIINNSDTKILLDMRKYMNKFDAIQNLLGLTDKEKSQILSINLANDPKRKYKEVWIGMGGVQSAVYATEVSAAEYYTYTTEEREKMELFTLTDKLDGDIELAIKQLAENKEKHEPKN</sequence>
<dbReference type="PANTHER" id="PTHR38467:SF1">
    <property type="entry name" value="CONJUGATIVE TRANSFER: ASSEMBLY"/>
    <property type="match status" value="1"/>
</dbReference>
<comment type="caution">
    <text evidence="2">The sequence shown here is derived from an EMBL/GenBank/DDBJ whole genome shotgun (WGS) entry which is preliminary data.</text>
</comment>
<dbReference type="Pfam" id="PF19044">
    <property type="entry name" value="P-loop_TraG"/>
    <property type="match status" value="1"/>
</dbReference>
<name>A0AA37KQI3_9BACT</name>
<dbReference type="NCBIfam" id="TIGR03783">
    <property type="entry name" value="Bac_Flav_CT_G"/>
    <property type="match status" value="1"/>
</dbReference>
<reference evidence="2" key="1">
    <citation type="submission" date="2022-01" db="EMBL/GenBank/DDBJ databases">
        <title>Novel bile acid biosynthetic pathways are enriched in the microbiome of centenarians.</title>
        <authorList>
            <person name="Sato Y."/>
            <person name="Atarashi K."/>
            <person name="Plichta R.D."/>
            <person name="Arai Y."/>
            <person name="Sasajima S."/>
            <person name="Kearney M.S."/>
            <person name="Suda W."/>
            <person name="Takeshita K."/>
            <person name="Sasaki T."/>
            <person name="Okamoto S."/>
            <person name="Skelly N.A."/>
            <person name="Okamura Y."/>
            <person name="Vlamakis H."/>
            <person name="Li Y."/>
            <person name="Tanoue T."/>
            <person name="Takei H."/>
            <person name="Nittono H."/>
            <person name="Narushima S."/>
            <person name="Irie J."/>
            <person name="Itoh H."/>
            <person name="Moriya K."/>
            <person name="Sugiura Y."/>
            <person name="Suematsu M."/>
            <person name="Moritoki N."/>
            <person name="Shibata S."/>
            <person name="Littman R.D."/>
            <person name="Fischbach A.M."/>
            <person name="Uwamino Y."/>
            <person name="Inoue T."/>
            <person name="Honda A."/>
            <person name="Hattori M."/>
            <person name="Murai T."/>
            <person name="Xavier J.R."/>
            <person name="Hirose N."/>
            <person name="Honda K."/>
        </authorList>
    </citation>
    <scope>NUCLEOTIDE SEQUENCE</scope>
    <source>
        <strain evidence="2">CE91-St16</strain>
    </source>
</reference>
<organism evidence="2 3">
    <name type="scientific">Alistipes finegoldii</name>
    <dbReference type="NCBI Taxonomy" id="214856"/>
    <lineage>
        <taxon>Bacteria</taxon>
        <taxon>Pseudomonadati</taxon>
        <taxon>Bacteroidota</taxon>
        <taxon>Bacteroidia</taxon>
        <taxon>Bacteroidales</taxon>
        <taxon>Rikenellaceae</taxon>
        <taxon>Alistipes</taxon>
    </lineage>
</organism>
<feature type="domain" description="TraG P-loop" evidence="1">
    <location>
        <begin position="166"/>
        <end position="584"/>
    </location>
</feature>
<accession>A0AA37KQI3</accession>
<dbReference type="PANTHER" id="PTHR38467">
    <property type="match status" value="1"/>
</dbReference>
<dbReference type="Gene3D" id="3.40.50.300">
    <property type="entry name" value="P-loop containing nucleotide triphosphate hydrolases"/>
    <property type="match status" value="1"/>
</dbReference>
<evidence type="ECO:0000259" key="1">
    <source>
        <dbReference type="Pfam" id="PF19044"/>
    </source>
</evidence>
<dbReference type="InterPro" id="IPR053155">
    <property type="entry name" value="F-pilin_assembly_TraC"/>
</dbReference>